<dbReference type="HOGENOM" id="CLU_027853_6_2_11"/>
<evidence type="ECO:0000259" key="6">
    <source>
        <dbReference type="Pfam" id="PF00296"/>
    </source>
</evidence>
<dbReference type="NCBIfam" id="TIGR03560">
    <property type="entry name" value="F420_Rv1855c"/>
    <property type="match status" value="1"/>
</dbReference>
<dbReference type="SUPFAM" id="SSF51679">
    <property type="entry name" value="Bacterial luciferase-like"/>
    <property type="match status" value="1"/>
</dbReference>
<evidence type="ECO:0000256" key="5">
    <source>
        <dbReference type="SAM" id="MobiDB-lite"/>
    </source>
</evidence>
<keyword evidence="4" id="KW-0503">Monooxygenase</keyword>
<dbReference type="Gene3D" id="3.20.20.30">
    <property type="entry name" value="Luciferase-like domain"/>
    <property type="match status" value="1"/>
</dbReference>
<keyword evidence="8" id="KW-1185">Reference proteome</keyword>
<keyword evidence="2" id="KW-0288">FMN</keyword>
<dbReference type="GO" id="GO:0008726">
    <property type="term" value="F:alkanesulfonate monooxygenase activity"/>
    <property type="evidence" value="ECO:0007669"/>
    <property type="project" value="TreeGrafter"/>
</dbReference>
<protein>
    <submittedName>
        <fullName evidence="7">Luciferase family protein</fullName>
    </submittedName>
</protein>
<proteinExistence type="predicted"/>
<evidence type="ECO:0000256" key="3">
    <source>
        <dbReference type="ARBA" id="ARBA00023002"/>
    </source>
</evidence>
<dbReference type="InterPro" id="IPR011251">
    <property type="entry name" value="Luciferase-like_dom"/>
</dbReference>
<reference evidence="8" key="1">
    <citation type="journal article" date="2007" name="Proc. Natl. Acad. Sci. U.S.A.">
        <title>Genome sequencing reveals complex secondary metabolome in the marine actinomycete Salinispora tropica.</title>
        <authorList>
            <person name="Udwary D.W."/>
            <person name="Zeigler L."/>
            <person name="Asolkar R.N."/>
            <person name="Singan V."/>
            <person name="Lapidus A."/>
            <person name="Fenical W."/>
            <person name="Jensen P.R."/>
            <person name="Moore B.S."/>
        </authorList>
    </citation>
    <scope>NUCLEOTIDE SEQUENCE [LARGE SCALE GENOMIC DNA]</scope>
    <source>
        <strain evidence="8">ATCC BAA-916 / DSM 44818 / CNB-440</strain>
    </source>
</reference>
<dbReference type="InterPro" id="IPR019952">
    <property type="entry name" value="F420_OxRdatse_Rv1855c_pred"/>
</dbReference>
<keyword evidence="3" id="KW-0560">Oxidoreductase</keyword>
<dbReference type="InterPro" id="IPR036661">
    <property type="entry name" value="Luciferase-like_sf"/>
</dbReference>
<dbReference type="GO" id="GO:0046306">
    <property type="term" value="P:alkanesulfonate catabolic process"/>
    <property type="evidence" value="ECO:0007669"/>
    <property type="project" value="TreeGrafter"/>
</dbReference>
<dbReference type="PANTHER" id="PTHR42847:SF4">
    <property type="entry name" value="ALKANESULFONATE MONOOXYGENASE-RELATED"/>
    <property type="match status" value="1"/>
</dbReference>
<organism evidence="7 8">
    <name type="scientific">Salinispora tropica (strain ATCC BAA-916 / DSM 44818 / JCM 13857 / NBRC 105044 / CNB-440)</name>
    <dbReference type="NCBI Taxonomy" id="369723"/>
    <lineage>
        <taxon>Bacteria</taxon>
        <taxon>Bacillati</taxon>
        <taxon>Actinomycetota</taxon>
        <taxon>Actinomycetes</taxon>
        <taxon>Micromonosporales</taxon>
        <taxon>Micromonosporaceae</taxon>
        <taxon>Salinispora</taxon>
    </lineage>
</organism>
<dbReference type="Proteomes" id="UP000000235">
    <property type="component" value="Chromosome"/>
</dbReference>
<evidence type="ECO:0000256" key="4">
    <source>
        <dbReference type="ARBA" id="ARBA00023033"/>
    </source>
</evidence>
<dbReference type="eggNOG" id="COG2141">
    <property type="taxonomic scope" value="Bacteria"/>
</dbReference>
<keyword evidence="1" id="KW-0285">Flavoprotein</keyword>
<dbReference type="InterPro" id="IPR050172">
    <property type="entry name" value="SsuD_RutA_monooxygenase"/>
</dbReference>
<evidence type="ECO:0000256" key="2">
    <source>
        <dbReference type="ARBA" id="ARBA00022643"/>
    </source>
</evidence>
<feature type="domain" description="Luciferase-like" evidence="6">
    <location>
        <begin position="13"/>
        <end position="255"/>
    </location>
</feature>
<evidence type="ECO:0000313" key="8">
    <source>
        <dbReference type="Proteomes" id="UP000000235"/>
    </source>
</evidence>
<name>A4X7E4_SALTO</name>
<feature type="region of interest" description="Disordered" evidence="5">
    <location>
        <begin position="166"/>
        <end position="186"/>
    </location>
</feature>
<accession>A4X7E4</accession>
<dbReference type="EMBL" id="CP000667">
    <property type="protein sequence ID" value="ABP54794.1"/>
    <property type="molecule type" value="Genomic_DNA"/>
</dbReference>
<dbReference type="Pfam" id="PF00296">
    <property type="entry name" value="Bac_luciferase"/>
    <property type="match status" value="1"/>
</dbReference>
<dbReference type="KEGG" id="stp:Strop_2346"/>
<evidence type="ECO:0000313" key="7">
    <source>
        <dbReference type="EMBL" id="ABP54794.1"/>
    </source>
</evidence>
<dbReference type="PANTHER" id="PTHR42847">
    <property type="entry name" value="ALKANESULFONATE MONOOXYGENASE"/>
    <property type="match status" value="1"/>
</dbReference>
<evidence type="ECO:0000256" key="1">
    <source>
        <dbReference type="ARBA" id="ARBA00022630"/>
    </source>
</evidence>
<dbReference type="AlphaFoldDB" id="A4X7E4"/>
<dbReference type="STRING" id="369723.Strop_2346"/>
<sequence length="316" mass="34692">MSAPRQLQCHVFTNPQQGASYDEVATTAKAVEELGLDGFFRSDHFLAMADAAGLPGPTDTWVTLGALARETRRIRLGSLMTSATFRHPGLLAVTVAQVDQMSNGRVDFGFGTGWHEPEHRAYGVPYPALGERFDRFEEQLDIITGLWDTPQGELFTHHGRHYRLTDAPGLPKPVQRHPPIIIGGTGPTRTPRLAARYADEFNYAFPTLTEIAEQGARVDAACEKAGRAPSSLRRSAVVLLVCGRDSAEVARRAEPVGGLFTTQMMERGLVGSPTQVVDRIGELAEAGISRLYLQTPHQFDVDHLAYFSHHILPQLD</sequence>
<gene>
    <name evidence="7" type="ordered locus">Strop_2346</name>
</gene>